<dbReference type="GO" id="GO:0004672">
    <property type="term" value="F:protein kinase activity"/>
    <property type="evidence" value="ECO:0007669"/>
    <property type="project" value="InterPro"/>
</dbReference>
<dbReference type="Proteomes" id="UP000012063">
    <property type="component" value="Unassembled WGS sequence"/>
</dbReference>
<organism evidence="2 3">
    <name type="scientific">Halanaerobium saccharolyticum subsp. saccharolyticum DSM 6643</name>
    <dbReference type="NCBI Taxonomy" id="1293054"/>
    <lineage>
        <taxon>Bacteria</taxon>
        <taxon>Bacillati</taxon>
        <taxon>Bacillota</taxon>
        <taxon>Clostridia</taxon>
        <taxon>Halanaerobiales</taxon>
        <taxon>Halanaerobiaceae</taxon>
        <taxon>Halanaerobium</taxon>
    </lineage>
</organism>
<dbReference type="EMBL" id="CAUI01000023">
    <property type="protein sequence ID" value="CCU81069.1"/>
    <property type="molecule type" value="Genomic_DNA"/>
</dbReference>
<dbReference type="InterPro" id="IPR011009">
    <property type="entry name" value="Kinase-like_dom_sf"/>
</dbReference>
<comment type="caution">
    <text evidence="2">The sequence shown here is derived from an EMBL/GenBank/DDBJ whole genome shotgun (WGS) entry which is preliminary data.</text>
</comment>
<dbReference type="SUPFAM" id="SSF56112">
    <property type="entry name" value="Protein kinase-like (PK-like)"/>
    <property type="match status" value="1"/>
</dbReference>
<evidence type="ECO:0000313" key="2">
    <source>
        <dbReference type="EMBL" id="CCU81069.1"/>
    </source>
</evidence>
<protein>
    <submittedName>
        <fullName evidence="2">Protein kinase</fullName>
    </submittedName>
</protein>
<keyword evidence="2" id="KW-0808">Transferase</keyword>
<sequence length="467" mass="54817">MDNFAYSNLITAGGIVMSKDKAENKNLNKEKLFKDTVPRSRVQLDVVKRVRSALENMPAELPAKIISYQDIIRENGEYYLLYKGSSDLKPLVEYLNKNSISLKKLLQEFKEVLEILEQLELIKNIFPDGINAGNFYIDEQENIYLMPEQLLRSKRNYNEFKFEAPVSDYFRPPEIIEGESWQQHSYIFNTAAVFYYFLSSETIFSDNDQAKVLNKIQSENILELKTLVPQISNSLNNLFMKMLDREKNKRPSLDFIFEELENTTLEKQFELQPFFKRKNIIDNKIVKKKRKKENIKLFFRQSWKPLLFFVILFSSLFWGLSSGPDATITADNSPEEVVNYFYGAIAAKNIRLADEAAEFDLGKMERLISESYVIEKMQAAYSEPNSDREIKQVYSLENFRLEKLSSSENSHTFKAFYEFNFRNSEELYSIELEDQILVEKFDEVWKIKKINGDMKDMIAGEYPWGEE</sequence>
<keyword evidence="3" id="KW-1185">Reference proteome</keyword>
<dbReference type="InParanoid" id="M5E3Z8"/>
<gene>
    <name evidence="2" type="ORF">HSACCH_02559</name>
</gene>
<accession>M5E3Z8</accession>
<dbReference type="PROSITE" id="PS50011">
    <property type="entry name" value="PROTEIN_KINASE_DOM"/>
    <property type="match status" value="1"/>
</dbReference>
<keyword evidence="2" id="KW-0418">Kinase</keyword>
<feature type="domain" description="Protein kinase" evidence="1">
    <location>
        <begin position="1"/>
        <end position="275"/>
    </location>
</feature>
<dbReference type="eggNOG" id="COG0515">
    <property type="taxonomic scope" value="Bacteria"/>
</dbReference>
<dbReference type="STRING" id="1293054.HSACCH_02559"/>
<reference evidence="3" key="1">
    <citation type="journal article" date="2013" name="Genome Announc.">
        <title>Genome Sequence of Halanaerobium saccharolyticum subsp. saccharolyticum Strain DSM 6643T, a Halophilic Hydrogen-Producing Bacterium.</title>
        <authorList>
            <person name="Kivisto A."/>
            <person name="Larjo A."/>
            <person name="Ciranna A."/>
            <person name="Santala V."/>
            <person name="Roos C."/>
            <person name="Karp M."/>
        </authorList>
    </citation>
    <scope>NUCLEOTIDE SEQUENCE [LARGE SCALE GENOMIC DNA]</scope>
    <source>
        <strain evidence="3">DSM 6643</strain>
    </source>
</reference>
<dbReference type="InterPro" id="IPR000719">
    <property type="entry name" value="Prot_kinase_dom"/>
</dbReference>
<evidence type="ECO:0000259" key="1">
    <source>
        <dbReference type="PROSITE" id="PS50011"/>
    </source>
</evidence>
<dbReference type="Pfam" id="PF00069">
    <property type="entry name" value="Pkinase"/>
    <property type="match status" value="1"/>
</dbReference>
<dbReference type="Gene3D" id="1.10.510.10">
    <property type="entry name" value="Transferase(Phosphotransferase) domain 1"/>
    <property type="match status" value="1"/>
</dbReference>
<proteinExistence type="predicted"/>
<dbReference type="GO" id="GO:0005524">
    <property type="term" value="F:ATP binding"/>
    <property type="evidence" value="ECO:0007669"/>
    <property type="project" value="InterPro"/>
</dbReference>
<name>M5E3Z8_9FIRM</name>
<evidence type="ECO:0000313" key="3">
    <source>
        <dbReference type="Proteomes" id="UP000012063"/>
    </source>
</evidence>
<dbReference type="AlphaFoldDB" id="M5E3Z8"/>